<dbReference type="InterPro" id="IPR036390">
    <property type="entry name" value="WH_DNA-bd_sf"/>
</dbReference>
<dbReference type="SMART" id="SM00843">
    <property type="entry name" value="Ftsk_gamma"/>
    <property type="match status" value="1"/>
</dbReference>
<reference evidence="2 3" key="1">
    <citation type="submission" date="2017-12" db="EMBL/GenBank/DDBJ databases">
        <title>Sequencing the genomes of 1000 Actinobacteria strains.</title>
        <authorList>
            <person name="Klenk H.-P."/>
        </authorList>
    </citation>
    <scope>NUCLEOTIDE SEQUENCE [LARGE SCALE GENOMIC DNA]</scope>
    <source>
        <strain evidence="2 3">DSM 44489</strain>
    </source>
</reference>
<dbReference type="Gene3D" id="1.10.10.10">
    <property type="entry name" value="Winged helix-like DNA-binding domain superfamily/Winged helix DNA-binding domain"/>
    <property type="match status" value="1"/>
</dbReference>
<gene>
    <name evidence="2" type="ORF">ATK86_5302</name>
</gene>
<dbReference type="PANTHER" id="PTHR22683">
    <property type="entry name" value="SPORULATION PROTEIN RELATED"/>
    <property type="match status" value="1"/>
</dbReference>
<dbReference type="RefSeq" id="WP_101466716.1">
    <property type="nucleotide sequence ID" value="NZ_PJMW01000002.1"/>
</dbReference>
<evidence type="ECO:0000313" key="2">
    <source>
        <dbReference type="EMBL" id="PKV80865.1"/>
    </source>
</evidence>
<dbReference type="InterPro" id="IPR050206">
    <property type="entry name" value="FtsK/SpoIIIE/SftA"/>
</dbReference>
<evidence type="ECO:0000313" key="3">
    <source>
        <dbReference type="Proteomes" id="UP000233766"/>
    </source>
</evidence>
<proteinExistence type="predicted"/>
<organism evidence="2 3">
    <name type="scientific">Nocardia fluminea</name>
    <dbReference type="NCBI Taxonomy" id="134984"/>
    <lineage>
        <taxon>Bacteria</taxon>
        <taxon>Bacillati</taxon>
        <taxon>Actinomycetota</taxon>
        <taxon>Actinomycetes</taxon>
        <taxon>Mycobacteriales</taxon>
        <taxon>Nocardiaceae</taxon>
        <taxon>Nocardia</taxon>
    </lineage>
</organism>
<dbReference type="Proteomes" id="UP000233766">
    <property type="component" value="Unassembled WGS sequence"/>
</dbReference>
<comment type="caution">
    <text evidence="2">The sequence shown here is derived from an EMBL/GenBank/DDBJ whole genome shotgun (WGS) entry which is preliminary data.</text>
</comment>
<dbReference type="AlphaFoldDB" id="A0A2N3VGZ9"/>
<dbReference type="SUPFAM" id="SSF46785">
    <property type="entry name" value="Winged helix' DNA-binding domain"/>
    <property type="match status" value="1"/>
</dbReference>
<accession>A0A2N3VGZ9</accession>
<dbReference type="Pfam" id="PF09397">
    <property type="entry name" value="FtsK_gamma"/>
    <property type="match status" value="1"/>
</dbReference>
<keyword evidence="3" id="KW-1185">Reference proteome</keyword>
<dbReference type="PANTHER" id="PTHR22683:SF41">
    <property type="entry name" value="DNA TRANSLOCASE FTSK"/>
    <property type="match status" value="1"/>
</dbReference>
<dbReference type="OrthoDB" id="4548993at2"/>
<dbReference type="InterPro" id="IPR036388">
    <property type="entry name" value="WH-like_DNA-bd_sf"/>
</dbReference>
<sequence length="340" mass="36084">MSVDLTIKVGTGDFRQALNSVRIHACADKDVPTIHRIRLAISIENVTVTATDMFTAGLAIVSIWDGYGPEETVTVDLLPEDVSKVLMMHPGGKDKADEPELMLRLDLTGERVTITDCSGLIDGRALTIPRLPTDGGSLGTIPDLILKGHASPAVVVSDMVVSGDAIARFKAASSAYGDPLEVEAHAGVRALLVRCGESFLGLLMPRTLASSERDRMTEWSSGWDRRLPGIAAAARSELATSAGPVQVEPVDLDANPDIDLYLHAVELVVKTQFGSPSMLQRKLRIGFAKAARLIDQMEEAGIVGPRDGSAARVVQVAVDAVDDLLAALRGEATEASEGES</sequence>
<feature type="domain" description="FtsK gamma" evidence="1">
    <location>
        <begin position="255"/>
        <end position="319"/>
    </location>
</feature>
<dbReference type="InterPro" id="IPR018541">
    <property type="entry name" value="Ftsk_gamma"/>
</dbReference>
<protein>
    <submittedName>
        <fullName evidence="2">FtsK-like protein</fullName>
    </submittedName>
</protein>
<dbReference type="EMBL" id="PJMW01000002">
    <property type="protein sequence ID" value="PKV80865.1"/>
    <property type="molecule type" value="Genomic_DNA"/>
</dbReference>
<evidence type="ECO:0000259" key="1">
    <source>
        <dbReference type="SMART" id="SM00843"/>
    </source>
</evidence>
<name>A0A2N3VGZ9_9NOCA</name>